<evidence type="ECO:0000256" key="3">
    <source>
        <dbReference type="ARBA" id="ARBA00022692"/>
    </source>
</evidence>
<gene>
    <name evidence="8" type="ORF">GCM10007872_12600</name>
</gene>
<dbReference type="Pfam" id="PF09335">
    <property type="entry name" value="VTT_dom"/>
    <property type="match status" value="1"/>
</dbReference>
<keyword evidence="9" id="KW-1185">Reference proteome</keyword>
<evidence type="ECO:0000256" key="2">
    <source>
        <dbReference type="ARBA" id="ARBA00022475"/>
    </source>
</evidence>
<organism evidence="8 9">
    <name type="scientific">Gluconobacter sphaericus NBRC 12467</name>
    <dbReference type="NCBI Taxonomy" id="1307951"/>
    <lineage>
        <taxon>Bacteria</taxon>
        <taxon>Pseudomonadati</taxon>
        <taxon>Pseudomonadota</taxon>
        <taxon>Alphaproteobacteria</taxon>
        <taxon>Acetobacterales</taxon>
        <taxon>Acetobacteraceae</taxon>
        <taxon>Gluconobacter</taxon>
    </lineage>
</organism>
<protein>
    <recommendedName>
        <fullName evidence="6">TVP38/TMEM64 family membrane protein</fullName>
    </recommendedName>
</protein>
<feature type="transmembrane region" description="Helical" evidence="6">
    <location>
        <begin position="60"/>
        <end position="79"/>
    </location>
</feature>
<evidence type="ECO:0000256" key="4">
    <source>
        <dbReference type="ARBA" id="ARBA00022989"/>
    </source>
</evidence>
<dbReference type="Proteomes" id="UP001156708">
    <property type="component" value="Unassembled WGS sequence"/>
</dbReference>
<proteinExistence type="inferred from homology"/>
<keyword evidence="5 6" id="KW-0472">Membrane</keyword>
<dbReference type="InterPro" id="IPR015414">
    <property type="entry name" value="TMEM64"/>
</dbReference>
<evidence type="ECO:0000256" key="5">
    <source>
        <dbReference type="ARBA" id="ARBA00023136"/>
    </source>
</evidence>
<keyword evidence="2 6" id="KW-1003">Cell membrane</keyword>
<dbReference type="PANTHER" id="PTHR12677">
    <property type="entry name" value="GOLGI APPARATUS MEMBRANE PROTEIN TVP38-RELATED"/>
    <property type="match status" value="1"/>
</dbReference>
<dbReference type="AlphaFoldDB" id="A0AA37W9M4"/>
<dbReference type="EMBL" id="BSNZ01000007">
    <property type="protein sequence ID" value="GLQ84352.1"/>
    <property type="molecule type" value="Genomic_DNA"/>
</dbReference>
<evidence type="ECO:0000256" key="1">
    <source>
        <dbReference type="ARBA" id="ARBA00004651"/>
    </source>
</evidence>
<keyword evidence="3 6" id="KW-0812">Transmembrane</keyword>
<feature type="transmembrane region" description="Helical" evidence="6">
    <location>
        <begin position="243"/>
        <end position="264"/>
    </location>
</feature>
<feature type="transmembrane region" description="Helical" evidence="6">
    <location>
        <begin position="129"/>
        <end position="153"/>
    </location>
</feature>
<dbReference type="PANTHER" id="PTHR12677:SF59">
    <property type="entry name" value="GOLGI APPARATUS MEMBRANE PROTEIN TVP38-RELATED"/>
    <property type="match status" value="1"/>
</dbReference>
<comment type="caution">
    <text evidence="8">The sequence shown here is derived from an EMBL/GenBank/DDBJ whole genome shotgun (WGS) entry which is preliminary data.</text>
</comment>
<dbReference type="InterPro" id="IPR032816">
    <property type="entry name" value="VTT_dom"/>
</dbReference>
<name>A0AA37W9M4_9PROT</name>
<feature type="transmembrane region" description="Helical" evidence="6">
    <location>
        <begin position="99"/>
        <end position="117"/>
    </location>
</feature>
<comment type="subcellular location">
    <subcellularLocation>
        <location evidence="1 6">Cell membrane</location>
        <topology evidence="1 6">Multi-pass membrane protein</topology>
    </subcellularLocation>
</comment>
<feature type="domain" description="VTT" evidence="7">
    <location>
        <begin position="116"/>
        <end position="236"/>
    </location>
</feature>
<accession>A0AA37W9M4</accession>
<evidence type="ECO:0000313" key="9">
    <source>
        <dbReference type="Proteomes" id="UP001156708"/>
    </source>
</evidence>
<evidence type="ECO:0000259" key="7">
    <source>
        <dbReference type="Pfam" id="PF09335"/>
    </source>
</evidence>
<feature type="transmembrane region" description="Helical" evidence="6">
    <location>
        <begin position="216"/>
        <end position="237"/>
    </location>
</feature>
<sequence length="277" mass="29811">MQGYDFFPKAISLRQGRQHERVFTLRPIAAGACGWYRAGMGSPISPPPAPELRRTLRQIVPWRAALTIGAMLVLVAALQRLPFIHHLLENAPHWRETPGAPLWFLLLAVPYSACGLPRQALCVAAGLAFGLWGGLVLCSLAYMLGAVLAYGWARGLAPAGFRERLHDRLEADYAALARTLHARPFRAVLTLRLMPVGSALLVSTAAGLFELPLLPFSVATFLGGLPQTLIFVLVGSGTRIGHVLQLGLAGILFVVSGVLGAVLLRQHGQTHDRADAS</sequence>
<keyword evidence="4 6" id="KW-1133">Transmembrane helix</keyword>
<reference evidence="9" key="1">
    <citation type="journal article" date="2019" name="Int. J. Syst. Evol. Microbiol.">
        <title>The Global Catalogue of Microorganisms (GCM) 10K type strain sequencing project: providing services to taxonomists for standard genome sequencing and annotation.</title>
        <authorList>
            <consortium name="The Broad Institute Genomics Platform"/>
            <consortium name="The Broad Institute Genome Sequencing Center for Infectious Disease"/>
            <person name="Wu L."/>
            <person name="Ma J."/>
        </authorList>
    </citation>
    <scope>NUCLEOTIDE SEQUENCE [LARGE SCALE GENOMIC DNA]</scope>
    <source>
        <strain evidence="9">NBRC 12467</strain>
    </source>
</reference>
<comment type="similarity">
    <text evidence="6">Belongs to the TVP38/TMEM64 family.</text>
</comment>
<evidence type="ECO:0000256" key="6">
    <source>
        <dbReference type="RuleBase" id="RU366058"/>
    </source>
</evidence>
<dbReference type="GO" id="GO:0005886">
    <property type="term" value="C:plasma membrane"/>
    <property type="evidence" value="ECO:0007669"/>
    <property type="project" value="UniProtKB-SubCell"/>
</dbReference>
<evidence type="ECO:0000313" key="8">
    <source>
        <dbReference type="EMBL" id="GLQ84352.1"/>
    </source>
</evidence>